<name>A0A0C2HHH5_9BACT</name>
<dbReference type="PRINTS" id="PR00812">
    <property type="entry name" value="BCTERIALGSPF"/>
</dbReference>
<accession>A0A0C2HHH5</accession>
<proteinExistence type="inferred from homology"/>
<dbReference type="GO" id="GO:0005886">
    <property type="term" value="C:plasma membrane"/>
    <property type="evidence" value="ECO:0007669"/>
    <property type="project" value="UniProtKB-SubCell"/>
</dbReference>
<evidence type="ECO:0000256" key="3">
    <source>
        <dbReference type="ARBA" id="ARBA00022475"/>
    </source>
</evidence>
<keyword evidence="7 8" id="KW-0472">Membrane</keyword>
<dbReference type="GO" id="GO:0015628">
    <property type="term" value="P:protein secretion by the type II secretion system"/>
    <property type="evidence" value="ECO:0007669"/>
    <property type="project" value="TreeGrafter"/>
</dbReference>
<evidence type="ECO:0000256" key="4">
    <source>
        <dbReference type="ARBA" id="ARBA00022519"/>
    </source>
</evidence>
<keyword evidence="3" id="KW-1003">Cell membrane</keyword>
<evidence type="ECO:0000256" key="6">
    <source>
        <dbReference type="ARBA" id="ARBA00022989"/>
    </source>
</evidence>
<evidence type="ECO:0000256" key="1">
    <source>
        <dbReference type="ARBA" id="ARBA00004429"/>
    </source>
</evidence>
<dbReference type="InterPro" id="IPR042094">
    <property type="entry name" value="T2SS_GspF_sf"/>
</dbReference>
<dbReference type="Gene3D" id="1.20.81.30">
    <property type="entry name" value="Type II secretion system (T2SS), domain F"/>
    <property type="match status" value="2"/>
</dbReference>
<dbReference type="AlphaFoldDB" id="A0A0C2HHH5"/>
<dbReference type="PANTHER" id="PTHR30012">
    <property type="entry name" value="GENERAL SECRETION PATHWAY PROTEIN"/>
    <property type="match status" value="1"/>
</dbReference>
<evidence type="ECO:0000256" key="2">
    <source>
        <dbReference type="ARBA" id="ARBA00005745"/>
    </source>
</evidence>
<dbReference type="InterPro" id="IPR018076">
    <property type="entry name" value="T2SS_GspF_dom"/>
</dbReference>
<gene>
    <name evidence="10" type="ORF">GFER_09565</name>
</gene>
<evidence type="ECO:0000256" key="5">
    <source>
        <dbReference type="ARBA" id="ARBA00022692"/>
    </source>
</evidence>
<reference evidence="10 11" key="1">
    <citation type="submission" date="2014-12" db="EMBL/GenBank/DDBJ databases">
        <title>Genomes of Geoalkalibacter ferrihydriticus and Geoalkalibacter subterraneus, two haloalkaliphilic metal-reducing members of the Geobacteraceae.</title>
        <authorList>
            <person name="Badalamenti J.P."/>
            <person name="Torres C.I."/>
            <person name="Krajmalnik-Brown R."/>
            <person name="Bond D.R."/>
        </authorList>
    </citation>
    <scope>NUCLEOTIDE SEQUENCE [LARGE SCALE GENOMIC DNA]</scope>
    <source>
        <strain evidence="10 11">DSM 17813</strain>
    </source>
</reference>
<evidence type="ECO:0000256" key="7">
    <source>
        <dbReference type="ARBA" id="ARBA00023136"/>
    </source>
</evidence>
<dbReference type="FunFam" id="1.20.81.30:FF:000001">
    <property type="entry name" value="Type II secretion system protein F"/>
    <property type="match status" value="1"/>
</dbReference>
<feature type="transmembrane region" description="Helical" evidence="8">
    <location>
        <begin position="221"/>
        <end position="240"/>
    </location>
</feature>
<evidence type="ECO:0000313" key="11">
    <source>
        <dbReference type="Proteomes" id="UP000035068"/>
    </source>
</evidence>
<evidence type="ECO:0000259" key="9">
    <source>
        <dbReference type="Pfam" id="PF00482"/>
    </source>
</evidence>
<organism evidence="10 11">
    <name type="scientific">Geoalkalibacter ferrihydriticus DSM 17813</name>
    <dbReference type="NCBI Taxonomy" id="1121915"/>
    <lineage>
        <taxon>Bacteria</taxon>
        <taxon>Pseudomonadati</taxon>
        <taxon>Thermodesulfobacteriota</taxon>
        <taxon>Desulfuromonadia</taxon>
        <taxon>Desulfuromonadales</taxon>
        <taxon>Geoalkalibacteraceae</taxon>
        <taxon>Geoalkalibacter</taxon>
    </lineage>
</organism>
<keyword evidence="6 8" id="KW-1133">Transmembrane helix</keyword>
<feature type="transmembrane region" description="Helical" evidence="8">
    <location>
        <begin position="169"/>
        <end position="190"/>
    </location>
</feature>
<feature type="domain" description="Type II secretion system protein GspF" evidence="9">
    <location>
        <begin position="71"/>
        <end position="191"/>
    </location>
</feature>
<evidence type="ECO:0000256" key="8">
    <source>
        <dbReference type="SAM" id="Phobius"/>
    </source>
</evidence>
<comment type="caution">
    <text evidence="10">The sequence shown here is derived from an EMBL/GenBank/DDBJ whole genome shotgun (WGS) entry which is preliminary data.</text>
</comment>
<sequence>MPTFKCKIGMSDGRVVEKEFESPSRQLLAESLQEQGFHVFSLRKIPFQSLRQAGAMGPRFSGQRFLSFNQEFLVLLRSGLPILQVLDTLMEKMEVGAVLAVLREVREDIKGGGSLSDAFEKFPRYFPYLYVASIRAGERTGDLPVTLARYLDYQRRMEAIKARIRSASFYPVFLSVVVTAVVLLLMVYVVPRFTQIYADAQVDLPLLTRVVIALAEGLGRYLPLVVLASIVAFVAGRIFVRSEQGGYLLDRLKLRVPFFGALLADYSISSFCRTLSTTIAGGIPAVEAMRMSRATLNNRVLEERLLAATRRVEEGMAISESFEKAAFFPNIALRMIGVGESTGALAEMLNEVADYYEQQVGVRLDRLTTLIEPVMMLVMGLLIGGIVVAMYFPIFQLAGTVQ</sequence>
<keyword evidence="4" id="KW-0997">Cell inner membrane</keyword>
<comment type="similarity">
    <text evidence="2">Belongs to the GSP F family.</text>
</comment>
<dbReference type="Pfam" id="PF00482">
    <property type="entry name" value="T2SSF"/>
    <property type="match status" value="2"/>
</dbReference>
<keyword evidence="5 8" id="KW-0812">Transmembrane</keyword>
<evidence type="ECO:0000313" key="10">
    <source>
        <dbReference type="EMBL" id="KIH76446.1"/>
    </source>
</evidence>
<comment type="subcellular location">
    <subcellularLocation>
        <location evidence="1">Cell inner membrane</location>
        <topology evidence="1">Multi-pass membrane protein</topology>
    </subcellularLocation>
</comment>
<keyword evidence="11" id="KW-1185">Reference proteome</keyword>
<protein>
    <submittedName>
        <fullName evidence="10">Type II secretion system protein</fullName>
    </submittedName>
</protein>
<dbReference type="Proteomes" id="UP000035068">
    <property type="component" value="Unassembled WGS sequence"/>
</dbReference>
<dbReference type="RefSeq" id="WP_040098963.1">
    <property type="nucleotide sequence ID" value="NZ_JWJD01000003.1"/>
</dbReference>
<feature type="transmembrane region" description="Helical" evidence="8">
    <location>
        <begin position="374"/>
        <end position="394"/>
    </location>
</feature>
<dbReference type="InterPro" id="IPR003004">
    <property type="entry name" value="GspF/PilC"/>
</dbReference>
<feature type="domain" description="Type II secretion system protein GspF" evidence="9">
    <location>
        <begin position="271"/>
        <end position="393"/>
    </location>
</feature>
<dbReference type="EMBL" id="JWJD01000003">
    <property type="protein sequence ID" value="KIH76446.1"/>
    <property type="molecule type" value="Genomic_DNA"/>
</dbReference>
<dbReference type="PANTHER" id="PTHR30012:SF7">
    <property type="entry name" value="PROTEIN TRANSPORT PROTEIN HOFC HOMOLOG"/>
    <property type="match status" value="1"/>
</dbReference>